<evidence type="ECO:0000256" key="12">
    <source>
        <dbReference type="SAM" id="Phobius"/>
    </source>
</evidence>
<dbReference type="InterPro" id="IPR027359">
    <property type="entry name" value="Volt_channel_dom_sf"/>
</dbReference>
<keyword evidence="7" id="KW-0630">Potassium</keyword>
<evidence type="ECO:0000256" key="4">
    <source>
        <dbReference type="ARBA" id="ARBA00022692"/>
    </source>
</evidence>
<evidence type="ECO:0000313" key="16">
    <source>
        <dbReference type="Proteomes" id="UP000005408"/>
    </source>
</evidence>
<keyword evidence="11" id="KW-0407">Ion channel</keyword>
<proteinExistence type="predicted"/>
<keyword evidence="3" id="KW-0633">Potassium transport</keyword>
<dbReference type="CDD" id="cd18317">
    <property type="entry name" value="BTB_POZ_Kv"/>
    <property type="match status" value="1"/>
</dbReference>
<evidence type="ECO:0000256" key="6">
    <source>
        <dbReference type="ARBA" id="ARBA00022882"/>
    </source>
</evidence>
<dbReference type="PANTHER" id="PTHR11537:SF254">
    <property type="entry name" value="POTASSIUM VOLTAGE-GATED CHANNEL PROTEIN SHAB"/>
    <property type="match status" value="1"/>
</dbReference>
<dbReference type="GO" id="GO:0005249">
    <property type="term" value="F:voltage-gated potassium channel activity"/>
    <property type="evidence" value="ECO:0007669"/>
    <property type="project" value="InterPro"/>
</dbReference>
<dbReference type="InterPro" id="IPR028325">
    <property type="entry name" value="VG_K_chnl"/>
</dbReference>
<evidence type="ECO:0000313" key="15">
    <source>
        <dbReference type="EnsemblMetazoa" id="G17570.1:cds"/>
    </source>
</evidence>
<feature type="transmembrane region" description="Helical" evidence="12">
    <location>
        <begin position="375"/>
        <end position="397"/>
    </location>
</feature>
<evidence type="ECO:0000256" key="3">
    <source>
        <dbReference type="ARBA" id="ARBA00022538"/>
    </source>
</evidence>
<feature type="domain" description="Ion transport" evidence="13">
    <location>
        <begin position="215"/>
        <end position="407"/>
    </location>
</feature>
<dbReference type="PRINTS" id="PR01498">
    <property type="entry name" value="SHAWCHANNEL"/>
</dbReference>
<evidence type="ECO:0000256" key="7">
    <source>
        <dbReference type="ARBA" id="ARBA00022958"/>
    </source>
</evidence>
<evidence type="ECO:0000256" key="2">
    <source>
        <dbReference type="ARBA" id="ARBA00022448"/>
    </source>
</evidence>
<keyword evidence="5" id="KW-0631">Potassium channel</keyword>
<evidence type="ECO:0008006" key="17">
    <source>
        <dbReference type="Google" id="ProtNLM"/>
    </source>
</evidence>
<comment type="subcellular location">
    <subcellularLocation>
        <location evidence="1">Membrane</location>
        <topology evidence="1">Multi-pass membrane protein</topology>
    </subcellularLocation>
</comment>
<keyword evidence="6" id="KW-0851">Voltage-gated channel</keyword>
<sequence length="428" mass="48668">MANYFNISLRGTQFVTSSTAVKELLDKLSKEGHAEKQENGDYFLDRNPVLFHYVLDYFSGRKFHLPKGICAIEAREELEFWMIPVEAVPNCCYEVMFDDNLSSYEAIENTEQHLIHGILPEVENDASASKLQKIRDTLNKAVIDPFSNLLGKVWLFVVAALTLTTITCFIINTFDDYRVDRENIPTLPNNATYNFFYSNPKRKTLLVKVVPLERLILEGVCNGLLLVDLMIRFVISNQKRSFLFNVQNIIELVAVVLCFLVIHLATNPGNIVNNPDLSTIIVVIGAMYSLRVLKLLRLAETTAEMKILKLCFQKSWKILGFLVLVFTIFSTIFGCGMFWTEFNNAETFPNIGISIWWAIVTITTVGYGDHYPKSTFGYIMASITALVGLSLIAMPIATLSSNFSTLYNCYTFRMKYMKAKKKQQCKKA</sequence>
<dbReference type="PRINTS" id="PR00169">
    <property type="entry name" value="KCHANNEL"/>
</dbReference>
<dbReference type="SUPFAM" id="SSF81324">
    <property type="entry name" value="Voltage-gated potassium channels"/>
    <property type="match status" value="1"/>
</dbReference>
<evidence type="ECO:0000256" key="1">
    <source>
        <dbReference type="ARBA" id="ARBA00004141"/>
    </source>
</evidence>
<feature type="transmembrane region" description="Helical" evidence="12">
    <location>
        <begin position="318"/>
        <end position="339"/>
    </location>
</feature>
<feature type="transmembrane region" description="Helical" evidence="12">
    <location>
        <begin position="277"/>
        <end position="297"/>
    </location>
</feature>
<dbReference type="SUPFAM" id="SSF54695">
    <property type="entry name" value="POZ domain"/>
    <property type="match status" value="1"/>
</dbReference>
<dbReference type="GO" id="GO:0051260">
    <property type="term" value="P:protein homooligomerization"/>
    <property type="evidence" value="ECO:0007669"/>
    <property type="project" value="InterPro"/>
</dbReference>
<keyword evidence="8 12" id="KW-1133">Transmembrane helix</keyword>
<dbReference type="Gene3D" id="1.10.287.70">
    <property type="match status" value="1"/>
</dbReference>
<dbReference type="InterPro" id="IPR003131">
    <property type="entry name" value="T1-type_BTB"/>
</dbReference>
<keyword evidence="16" id="KW-1185">Reference proteome</keyword>
<evidence type="ECO:0000259" key="14">
    <source>
        <dbReference type="Pfam" id="PF02214"/>
    </source>
</evidence>
<evidence type="ECO:0000256" key="9">
    <source>
        <dbReference type="ARBA" id="ARBA00023065"/>
    </source>
</evidence>
<keyword evidence="9" id="KW-0406">Ion transport</keyword>
<dbReference type="InterPro" id="IPR011333">
    <property type="entry name" value="SKP1/BTB/POZ_sf"/>
</dbReference>
<feature type="domain" description="Potassium channel tetramerisation-type BTB" evidence="14">
    <location>
        <begin position="10"/>
        <end position="91"/>
    </location>
</feature>
<dbReference type="InterPro" id="IPR003974">
    <property type="entry name" value="K_chnl_volt-dep_Kv3"/>
</dbReference>
<dbReference type="Gene3D" id="1.20.120.350">
    <property type="entry name" value="Voltage-gated potassium channels. Chain C"/>
    <property type="match status" value="1"/>
</dbReference>
<evidence type="ECO:0000256" key="10">
    <source>
        <dbReference type="ARBA" id="ARBA00023136"/>
    </source>
</evidence>
<dbReference type="Pfam" id="PF02214">
    <property type="entry name" value="BTB_2"/>
    <property type="match status" value="1"/>
</dbReference>
<feature type="transmembrane region" description="Helical" evidence="12">
    <location>
        <begin position="242"/>
        <end position="265"/>
    </location>
</feature>
<dbReference type="Proteomes" id="UP000005408">
    <property type="component" value="Unassembled WGS sequence"/>
</dbReference>
<protein>
    <recommendedName>
        <fullName evidence="17">Potassium voltage-gated channel protein Shaw</fullName>
    </recommendedName>
</protein>
<keyword evidence="10 12" id="KW-0472">Membrane</keyword>
<dbReference type="OMA" id="ANCFNIS"/>
<organism evidence="15 16">
    <name type="scientific">Magallana gigas</name>
    <name type="common">Pacific oyster</name>
    <name type="synonym">Crassostrea gigas</name>
    <dbReference type="NCBI Taxonomy" id="29159"/>
    <lineage>
        <taxon>Eukaryota</taxon>
        <taxon>Metazoa</taxon>
        <taxon>Spiralia</taxon>
        <taxon>Lophotrochozoa</taxon>
        <taxon>Mollusca</taxon>
        <taxon>Bivalvia</taxon>
        <taxon>Autobranchia</taxon>
        <taxon>Pteriomorphia</taxon>
        <taxon>Ostreida</taxon>
        <taxon>Ostreoidea</taxon>
        <taxon>Ostreidae</taxon>
        <taxon>Magallana</taxon>
    </lineage>
</organism>
<keyword evidence="4 12" id="KW-0812">Transmembrane</keyword>
<name>A0A8W8J723_MAGGI</name>
<accession>A0A8W8J723</accession>
<evidence type="ECO:0000256" key="11">
    <source>
        <dbReference type="ARBA" id="ARBA00023303"/>
    </source>
</evidence>
<dbReference type="GO" id="GO:0001508">
    <property type="term" value="P:action potential"/>
    <property type="evidence" value="ECO:0007669"/>
    <property type="project" value="TreeGrafter"/>
</dbReference>
<dbReference type="Gene3D" id="3.30.710.10">
    <property type="entry name" value="Potassium Channel Kv1.1, Chain A"/>
    <property type="match status" value="1"/>
</dbReference>
<dbReference type="Pfam" id="PF00520">
    <property type="entry name" value="Ion_trans"/>
    <property type="match status" value="1"/>
</dbReference>
<dbReference type="EnsemblMetazoa" id="G17570.1">
    <property type="protein sequence ID" value="G17570.1:cds"/>
    <property type="gene ID" value="G17570"/>
</dbReference>
<evidence type="ECO:0000256" key="8">
    <source>
        <dbReference type="ARBA" id="ARBA00022989"/>
    </source>
</evidence>
<evidence type="ECO:0000256" key="5">
    <source>
        <dbReference type="ARBA" id="ARBA00022826"/>
    </source>
</evidence>
<dbReference type="AlphaFoldDB" id="A0A8W8J723"/>
<dbReference type="GO" id="GO:0008076">
    <property type="term" value="C:voltage-gated potassium channel complex"/>
    <property type="evidence" value="ECO:0007669"/>
    <property type="project" value="InterPro"/>
</dbReference>
<feature type="transmembrane region" description="Helical" evidence="12">
    <location>
        <begin position="153"/>
        <end position="174"/>
    </location>
</feature>
<feature type="transmembrane region" description="Helical" evidence="12">
    <location>
        <begin position="351"/>
        <end position="368"/>
    </location>
</feature>
<reference evidence="15" key="1">
    <citation type="submission" date="2022-08" db="UniProtKB">
        <authorList>
            <consortium name="EnsemblMetazoa"/>
        </authorList>
    </citation>
    <scope>IDENTIFICATION</scope>
    <source>
        <strain evidence="15">05x7-T-G4-1.051#20</strain>
    </source>
</reference>
<evidence type="ECO:0000259" key="13">
    <source>
        <dbReference type="Pfam" id="PF00520"/>
    </source>
</evidence>
<dbReference type="PANTHER" id="PTHR11537">
    <property type="entry name" value="VOLTAGE-GATED POTASSIUM CHANNEL"/>
    <property type="match status" value="1"/>
</dbReference>
<dbReference type="InterPro" id="IPR005821">
    <property type="entry name" value="Ion_trans_dom"/>
</dbReference>
<keyword evidence="2" id="KW-0813">Transport</keyword>